<dbReference type="Proteomes" id="UP000305948">
    <property type="component" value="Unassembled WGS sequence"/>
</dbReference>
<proteinExistence type="predicted"/>
<name>A0A5C3MUM6_9AGAM</name>
<keyword evidence="2" id="KW-1185">Reference proteome</keyword>
<organism evidence="1 2">
    <name type="scientific">Heliocybe sulcata</name>
    <dbReference type="NCBI Taxonomy" id="5364"/>
    <lineage>
        <taxon>Eukaryota</taxon>
        <taxon>Fungi</taxon>
        <taxon>Dikarya</taxon>
        <taxon>Basidiomycota</taxon>
        <taxon>Agaricomycotina</taxon>
        <taxon>Agaricomycetes</taxon>
        <taxon>Gloeophyllales</taxon>
        <taxon>Gloeophyllaceae</taxon>
        <taxon>Heliocybe</taxon>
    </lineage>
</organism>
<evidence type="ECO:0000313" key="2">
    <source>
        <dbReference type="Proteomes" id="UP000305948"/>
    </source>
</evidence>
<reference evidence="1 2" key="1">
    <citation type="journal article" date="2019" name="Nat. Ecol. Evol.">
        <title>Megaphylogeny resolves global patterns of mushroom evolution.</title>
        <authorList>
            <person name="Varga T."/>
            <person name="Krizsan K."/>
            <person name="Foldi C."/>
            <person name="Dima B."/>
            <person name="Sanchez-Garcia M."/>
            <person name="Sanchez-Ramirez S."/>
            <person name="Szollosi G.J."/>
            <person name="Szarkandi J.G."/>
            <person name="Papp V."/>
            <person name="Albert L."/>
            <person name="Andreopoulos W."/>
            <person name="Angelini C."/>
            <person name="Antonin V."/>
            <person name="Barry K.W."/>
            <person name="Bougher N.L."/>
            <person name="Buchanan P."/>
            <person name="Buyck B."/>
            <person name="Bense V."/>
            <person name="Catcheside P."/>
            <person name="Chovatia M."/>
            <person name="Cooper J."/>
            <person name="Damon W."/>
            <person name="Desjardin D."/>
            <person name="Finy P."/>
            <person name="Geml J."/>
            <person name="Haridas S."/>
            <person name="Hughes K."/>
            <person name="Justo A."/>
            <person name="Karasinski D."/>
            <person name="Kautmanova I."/>
            <person name="Kiss B."/>
            <person name="Kocsube S."/>
            <person name="Kotiranta H."/>
            <person name="LaButti K.M."/>
            <person name="Lechner B.E."/>
            <person name="Liimatainen K."/>
            <person name="Lipzen A."/>
            <person name="Lukacs Z."/>
            <person name="Mihaltcheva S."/>
            <person name="Morgado L.N."/>
            <person name="Niskanen T."/>
            <person name="Noordeloos M.E."/>
            <person name="Ohm R.A."/>
            <person name="Ortiz-Santana B."/>
            <person name="Ovrebo C."/>
            <person name="Racz N."/>
            <person name="Riley R."/>
            <person name="Savchenko A."/>
            <person name="Shiryaev A."/>
            <person name="Soop K."/>
            <person name="Spirin V."/>
            <person name="Szebenyi C."/>
            <person name="Tomsovsky M."/>
            <person name="Tulloss R.E."/>
            <person name="Uehling J."/>
            <person name="Grigoriev I.V."/>
            <person name="Vagvolgyi C."/>
            <person name="Papp T."/>
            <person name="Martin F.M."/>
            <person name="Miettinen O."/>
            <person name="Hibbett D.S."/>
            <person name="Nagy L.G."/>
        </authorList>
    </citation>
    <scope>NUCLEOTIDE SEQUENCE [LARGE SCALE GENOMIC DNA]</scope>
    <source>
        <strain evidence="1 2">OMC1185</strain>
    </source>
</reference>
<accession>A0A5C3MUM6</accession>
<dbReference type="EMBL" id="ML213519">
    <property type="protein sequence ID" value="TFK48492.1"/>
    <property type="molecule type" value="Genomic_DNA"/>
</dbReference>
<protein>
    <submittedName>
        <fullName evidence="1">Uncharacterized protein</fullName>
    </submittedName>
</protein>
<dbReference type="AlphaFoldDB" id="A0A5C3MUM6"/>
<sequence>MQPVDFADEAMGRVSVSQNLRPVPSVRCVLNDVRKWLREVIDGAQGIKEISALIFRPIPHLLEAAYISLIPGRINLPSLTREAEICPPEQSQVFLLSGAAAPLEKIGFGFRLRAMTAVCCASYPAVRRIISVAQRLKYRRSVQSSSWTEKTTLLCKGHLELHGSARILTISDSSYPV</sequence>
<evidence type="ECO:0000313" key="1">
    <source>
        <dbReference type="EMBL" id="TFK48492.1"/>
    </source>
</evidence>
<gene>
    <name evidence="1" type="ORF">OE88DRAFT_531849</name>
</gene>